<feature type="domain" description="MotA/TolQ/ExbB proton channel" evidence="11">
    <location>
        <begin position="73"/>
        <end position="190"/>
    </location>
</feature>
<keyword evidence="5 8" id="KW-0653">Protein transport</keyword>
<dbReference type="PATRIC" id="fig|52.7.peg.4673"/>
<evidence type="ECO:0000256" key="8">
    <source>
        <dbReference type="RuleBase" id="RU004057"/>
    </source>
</evidence>
<dbReference type="AlphaFoldDB" id="A0A0K1EGW2"/>
<dbReference type="EMBL" id="CP012159">
    <property type="protein sequence ID" value="AKT40095.1"/>
    <property type="molecule type" value="Genomic_DNA"/>
</dbReference>
<feature type="transmembrane region" description="Helical" evidence="10">
    <location>
        <begin position="6"/>
        <end position="33"/>
    </location>
</feature>
<feature type="transmembrane region" description="Helical" evidence="10">
    <location>
        <begin position="115"/>
        <end position="136"/>
    </location>
</feature>
<feature type="region of interest" description="Disordered" evidence="9">
    <location>
        <begin position="208"/>
        <end position="257"/>
    </location>
</feature>
<reference evidence="12 13" key="1">
    <citation type="submission" date="2015-07" db="EMBL/GenBank/DDBJ databases">
        <title>Genome analysis of myxobacterium Chondromyces crocatus Cm c5 reveals a high potential for natural compound synthesis and the genetic basis for the loss of fruiting body formation.</title>
        <authorList>
            <person name="Zaburannyi N."/>
            <person name="Bunk B."/>
            <person name="Maier J."/>
            <person name="Overmann J."/>
            <person name="Mueller R."/>
        </authorList>
    </citation>
    <scope>NUCLEOTIDE SEQUENCE [LARGE SCALE GENOMIC DNA]</scope>
    <source>
        <strain evidence="12 13">Cm c5</strain>
    </source>
</reference>
<evidence type="ECO:0000256" key="6">
    <source>
        <dbReference type="ARBA" id="ARBA00022989"/>
    </source>
</evidence>
<dbReference type="RefSeq" id="WP_050432075.1">
    <property type="nucleotide sequence ID" value="NZ_CP012159.1"/>
</dbReference>
<evidence type="ECO:0000256" key="1">
    <source>
        <dbReference type="ARBA" id="ARBA00004651"/>
    </source>
</evidence>
<dbReference type="GO" id="GO:0005886">
    <property type="term" value="C:plasma membrane"/>
    <property type="evidence" value="ECO:0007669"/>
    <property type="project" value="UniProtKB-SubCell"/>
</dbReference>
<evidence type="ECO:0000313" key="12">
    <source>
        <dbReference type="EMBL" id="AKT40095.1"/>
    </source>
</evidence>
<evidence type="ECO:0000256" key="7">
    <source>
        <dbReference type="ARBA" id="ARBA00023136"/>
    </source>
</evidence>
<dbReference type="InterPro" id="IPR050790">
    <property type="entry name" value="ExbB/TolQ_transport"/>
</dbReference>
<keyword evidence="7 10" id="KW-0472">Membrane</keyword>
<dbReference type="GO" id="GO:0017038">
    <property type="term" value="P:protein import"/>
    <property type="evidence" value="ECO:0007669"/>
    <property type="project" value="TreeGrafter"/>
</dbReference>
<dbReference type="KEGG" id="ccro:CMC5_042480"/>
<gene>
    <name evidence="12" type="ORF">CMC5_042480</name>
</gene>
<sequence>MIVDRLLRVALVGSTWVLYLLIALSVVSFTAMLERWLFFRRHRDDLGKLRSRLAAALRDDDLDGADVALAASRSIEARVVRTALGWRHGGAAAVADVVDSELSETRKDLERGANLLGTLGNNAPFVGLLGTVLGVIEAFRQLGDQGNKDAMGNVMAGIAEALIATGVGLFVALPAVIAYNVLQKKIGDIEAGVNSLSKLVTASLKAREAQGAAAPKKTERAPEASTTTDDDAVPRSSQAHGKIQNGRGTAETAEAEA</sequence>
<dbReference type="PANTHER" id="PTHR30625">
    <property type="entry name" value="PROTEIN TOLQ"/>
    <property type="match status" value="1"/>
</dbReference>
<dbReference type="Pfam" id="PF01618">
    <property type="entry name" value="MotA_ExbB"/>
    <property type="match status" value="1"/>
</dbReference>
<proteinExistence type="inferred from homology"/>
<feature type="transmembrane region" description="Helical" evidence="10">
    <location>
        <begin position="156"/>
        <end position="182"/>
    </location>
</feature>
<evidence type="ECO:0000256" key="9">
    <source>
        <dbReference type="SAM" id="MobiDB-lite"/>
    </source>
</evidence>
<keyword evidence="13" id="KW-1185">Reference proteome</keyword>
<dbReference type="Proteomes" id="UP000067626">
    <property type="component" value="Chromosome"/>
</dbReference>
<evidence type="ECO:0000256" key="2">
    <source>
        <dbReference type="ARBA" id="ARBA00022448"/>
    </source>
</evidence>
<name>A0A0K1EGW2_CHOCO</name>
<keyword evidence="3" id="KW-1003">Cell membrane</keyword>
<protein>
    <recommendedName>
        <fullName evidence="11">MotA/TolQ/ExbB proton channel domain-containing protein</fullName>
    </recommendedName>
</protein>
<dbReference type="STRING" id="52.CMC5_042480"/>
<dbReference type="PANTHER" id="PTHR30625:SF15">
    <property type="entry name" value="BIOPOLYMER TRANSPORT PROTEIN EXBB"/>
    <property type="match status" value="1"/>
</dbReference>
<comment type="similarity">
    <text evidence="8">Belongs to the exbB/tolQ family.</text>
</comment>
<keyword evidence="6 10" id="KW-1133">Transmembrane helix</keyword>
<evidence type="ECO:0000256" key="10">
    <source>
        <dbReference type="SAM" id="Phobius"/>
    </source>
</evidence>
<keyword evidence="2 8" id="KW-0813">Transport</keyword>
<comment type="subcellular location">
    <subcellularLocation>
        <location evidence="1">Cell membrane</location>
        <topology evidence="1">Multi-pass membrane protein</topology>
    </subcellularLocation>
    <subcellularLocation>
        <location evidence="8">Membrane</location>
        <topology evidence="8">Multi-pass membrane protein</topology>
    </subcellularLocation>
</comment>
<accession>A0A0K1EGW2</accession>
<organism evidence="12 13">
    <name type="scientific">Chondromyces crocatus</name>
    <dbReference type="NCBI Taxonomy" id="52"/>
    <lineage>
        <taxon>Bacteria</taxon>
        <taxon>Pseudomonadati</taxon>
        <taxon>Myxococcota</taxon>
        <taxon>Polyangia</taxon>
        <taxon>Polyangiales</taxon>
        <taxon>Polyangiaceae</taxon>
        <taxon>Chondromyces</taxon>
    </lineage>
</organism>
<dbReference type="InterPro" id="IPR002898">
    <property type="entry name" value="MotA_ExbB_proton_chnl"/>
</dbReference>
<evidence type="ECO:0000313" key="13">
    <source>
        <dbReference type="Proteomes" id="UP000067626"/>
    </source>
</evidence>
<evidence type="ECO:0000256" key="3">
    <source>
        <dbReference type="ARBA" id="ARBA00022475"/>
    </source>
</evidence>
<evidence type="ECO:0000259" key="11">
    <source>
        <dbReference type="Pfam" id="PF01618"/>
    </source>
</evidence>
<evidence type="ECO:0000256" key="5">
    <source>
        <dbReference type="ARBA" id="ARBA00022927"/>
    </source>
</evidence>
<evidence type="ECO:0000256" key="4">
    <source>
        <dbReference type="ARBA" id="ARBA00022692"/>
    </source>
</evidence>
<keyword evidence="4 10" id="KW-0812">Transmembrane</keyword>